<dbReference type="InterPro" id="IPR002401">
    <property type="entry name" value="Cyt_P450_E_grp-I"/>
</dbReference>
<evidence type="ECO:0000313" key="3">
    <source>
        <dbReference type="EMBL" id="KAF6235730.1"/>
    </source>
</evidence>
<dbReference type="GO" id="GO:0005506">
    <property type="term" value="F:iron ion binding"/>
    <property type="evidence" value="ECO:0007669"/>
    <property type="project" value="InterPro"/>
</dbReference>
<gene>
    <name evidence="3" type="ORF">HO173_005925</name>
</gene>
<dbReference type="CDD" id="cd11062">
    <property type="entry name" value="CYP58-like"/>
    <property type="match status" value="1"/>
</dbReference>
<keyword evidence="4" id="KW-1185">Reference proteome</keyword>
<organism evidence="3 4">
    <name type="scientific">Letharia columbiana</name>
    <dbReference type="NCBI Taxonomy" id="112416"/>
    <lineage>
        <taxon>Eukaryota</taxon>
        <taxon>Fungi</taxon>
        <taxon>Dikarya</taxon>
        <taxon>Ascomycota</taxon>
        <taxon>Pezizomycotina</taxon>
        <taxon>Lecanoromycetes</taxon>
        <taxon>OSLEUM clade</taxon>
        <taxon>Lecanoromycetidae</taxon>
        <taxon>Lecanorales</taxon>
        <taxon>Lecanorineae</taxon>
        <taxon>Parmeliaceae</taxon>
        <taxon>Letharia</taxon>
    </lineage>
</organism>
<proteinExistence type="inferred from homology"/>
<name>A0A8H6L511_9LECA</name>
<dbReference type="InterPro" id="IPR050121">
    <property type="entry name" value="Cytochrome_P450_monoxygenase"/>
</dbReference>
<dbReference type="OrthoDB" id="3945418at2759"/>
<dbReference type="PANTHER" id="PTHR24305:SF166">
    <property type="entry name" value="CYTOCHROME P450 12A4, MITOCHONDRIAL-RELATED"/>
    <property type="match status" value="1"/>
</dbReference>
<dbReference type="RefSeq" id="XP_037165097.1">
    <property type="nucleotide sequence ID" value="XM_037307837.1"/>
</dbReference>
<evidence type="ECO:0000256" key="2">
    <source>
        <dbReference type="PIRSR" id="PIRSR602401-1"/>
    </source>
</evidence>
<dbReference type="GO" id="GO:0020037">
    <property type="term" value="F:heme binding"/>
    <property type="evidence" value="ECO:0007669"/>
    <property type="project" value="InterPro"/>
</dbReference>
<keyword evidence="2" id="KW-0479">Metal-binding</keyword>
<dbReference type="GO" id="GO:0004497">
    <property type="term" value="F:monooxygenase activity"/>
    <property type="evidence" value="ECO:0007669"/>
    <property type="project" value="InterPro"/>
</dbReference>
<accession>A0A8H6L511</accession>
<protein>
    <recommendedName>
        <fullName evidence="5">Cytochrome P450</fullName>
    </recommendedName>
</protein>
<dbReference type="GO" id="GO:0016705">
    <property type="term" value="F:oxidoreductase activity, acting on paired donors, with incorporation or reduction of molecular oxygen"/>
    <property type="evidence" value="ECO:0007669"/>
    <property type="project" value="InterPro"/>
</dbReference>
<evidence type="ECO:0000256" key="1">
    <source>
        <dbReference type="ARBA" id="ARBA00010617"/>
    </source>
</evidence>
<dbReference type="PANTHER" id="PTHR24305">
    <property type="entry name" value="CYTOCHROME P450"/>
    <property type="match status" value="1"/>
</dbReference>
<feature type="binding site" description="axial binding residue" evidence="2">
    <location>
        <position position="457"/>
    </location>
    <ligand>
        <name>heme</name>
        <dbReference type="ChEBI" id="CHEBI:30413"/>
    </ligand>
    <ligandPart>
        <name>Fe</name>
        <dbReference type="ChEBI" id="CHEBI:18248"/>
    </ligandPart>
</feature>
<dbReference type="SUPFAM" id="SSF48264">
    <property type="entry name" value="Cytochrome P450"/>
    <property type="match status" value="1"/>
</dbReference>
<dbReference type="InterPro" id="IPR036396">
    <property type="entry name" value="Cyt_P450_sf"/>
</dbReference>
<keyword evidence="2" id="KW-0349">Heme</keyword>
<comment type="similarity">
    <text evidence="1">Belongs to the cytochrome P450 family.</text>
</comment>
<dbReference type="PRINTS" id="PR00463">
    <property type="entry name" value="EP450I"/>
</dbReference>
<comment type="caution">
    <text evidence="3">The sequence shown here is derived from an EMBL/GenBank/DDBJ whole genome shotgun (WGS) entry which is preliminary data.</text>
</comment>
<evidence type="ECO:0000313" key="4">
    <source>
        <dbReference type="Proteomes" id="UP000578531"/>
    </source>
</evidence>
<dbReference type="Pfam" id="PF00067">
    <property type="entry name" value="p450"/>
    <property type="match status" value="1"/>
</dbReference>
<reference evidence="3 4" key="1">
    <citation type="journal article" date="2020" name="Genomics">
        <title>Complete, high-quality genomes from long-read metagenomic sequencing of two wolf lichen thalli reveals enigmatic genome architecture.</title>
        <authorList>
            <person name="McKenzie S.K."/>
            <person name="Walston R.F."/>
            <person name="Allen J.L."/>
        </authorList>
    </citation>
    <scope>NUCLEOTIDE SEQUENCE [LARGE SCALE GENOMIC DNA]</scope>
    <source>
        <strain evidence="3">WasteWater2</strain>
    </source>
</reference>
<dbReference type="InterPro" id="IPR001128">
    <property type="entry name" value="Cyt_P450"/>
</dbReference>
<dbReference type="Gene3D" id="1.10.630.10">
    <property type="entry name" value="Cytochrome P450"/>
    <property type="match status" value="1"/>
</dbReference>
<sequence>MALLNAFSASALLFVAAALVASLLAKIVYRLTLHPLAAFPGPKLAAITNLYGAFFDLSSSSSPYVKILPAFHAKYGPIVRAWPNQLHIHDIDAYNQIFKAGTKFSKERSFYTSYVPLHGSFFQELETKDALARRNLFSTYFSQKSVRRAEPLIQNLSSKFLDFLQAAASDDEGEIVNLSKGFRCLTSDVIMNFTFHKPLGALESPEFDFPMTRALSEAVKYGQWVAYFPSSFRMLFRWIDKLPLWFLDKYMEPLALTKWCMRVARERILELKARPTKSSDHLPTIFDTALKPDADKGQIKPTIDELAADTLLLLIAGTDSTAHALTFATYNVLQDPNILRKLQAELRNAMPRKDMLLEWAELEKLPYLRGIIKETLRASSGAPGRLPRVVPSAGAVFCGQRIAPGTIISSSAHVYHHDPNVFPDPEVFRPERWLVGDNESTELEKNMMPFLRGSRMCPGINLAYTELYLTLGHLFRRFEMTVHGTSEADMEWTDCGIAQTMGELKVKLREAKE</sequence>
<keyword evidence="2" id="KW-0408">Iron</keyword>
<dbReference type="AlphaFoldDB" id="A0A8H6L511"/>
<dbReference type="Proteomes" id="UP000578531">
    <property type="component" value="Unassembled WGS sequence"/>
</dbReference>
<dbReference type="GeneID" id="59287586"/>
<comment type="cofactor">
    <cofactor evidence="2">
        <name>heme</name>
        <dbReference type="ChEBI" id="CHEBI:30413"/>
    </cofactor>
</comment>
<evidence type="ECO:0008006" key="5">
    <source>
        <dbReference type="Google" id="ProtNLM"/>
    </source>
</evidence>
<dbReference type="EMBL" id="JACCJC010000022">
    <property type="protein sequence ID" value="KAF6235730.1"/>
    <property type="molecule type" value="Genomic_DNA"/>
</dbReference>
<dbReference type="PRINTS" id="PR00385">
    <property type="entry name" value="P450"/>
</dbReference>